<dbReference type="CDD" id="cd13117">
    <property type="entry name" value="POLO_box_2"/>
    <property type="match status" value="1"/>
</dbReference>
<dbReference type="Pfam" id="PF00069">
    <property type="entry name" value="Pkinase"/>
    <property type="match status" value="1"/>
</dbReference>
<name>A0A1J4JTD7_9EUKA</name>
<dbReference type="SUPFAM" id="SSF56112">
    <property type="entry name" value="Protein kinase-like (PK-like)"/>
    <property type="match status" value="1"/>
</dbReference>
<evidence type="ECO:0000256" key="7">
    <source>
        <dbReference type="PROSITE-ProRule" id="PRU10141"/>
    </source>
</evidence>
<dbReference type="InterPro" id="IPR011009">
    <property type="entry name" value="Kinase-like_dom_sf"/>
</dbReference>
<dbReference type="VEuPathDB" id="TrichDB:TRFO_31383"/>
<evidence type="ECO:0000256" key="8">
    <source>
        <dbReference type="RuleBase" id="RU361162"/>
    </source>
</evidence>
<dbReference type="GO" id="GO:0004674">
    <property type="term" value="F:protein serine/threonine kinase activity"/>
    <property type="evidence" value="ECO:0007669"/>
    <property type="project" value="UniProtKB-KW"/>
</dbReference>
<evidence type="ECO:0000256" key="3">
    <source>
        <dbReference type="ARBA" id="ARBA00022737"/>
    </source>
</evidence>
<sequence length="524" mass="60963">MADAVVIVPMTIIRKHSNGTMEIYKKREELGRGGFATVYRVTNEATQQSFALKATSRQLLTKPKVMQKHRSEVAIQRSLDHEYILKLYDFFEDSVNTYMVLELCPGRSVRDLVKRKNHLSEPETVKILRNVIEGLCYLHDNRIIHRDLKLENFLIGNDGKVRIADFGLSAKLDYDDEKKYTVCGTPNYLSPELLIPGSHGHRYEVDIWAIGVCAFAMLTGHPPFETRHKSLTYEHIKNCQYHFPVELNLSYQAKSFIKSILQINPDLRPSAYELLQHPFICGNTIIEKPISNPMPPPPPPSTRNQYDLIRKARDENIALNIPSKKVNYNILDRYEQVSMPDSCVSRFCDHSEKYGLGYLLINGTVGACFNDLSRMVIDPFDEFIQYWDTYQDQVPQILRKDDVTQMKKISILQKFAESLRKTKTMYSLPEEHFDRFVPMHHVKYWMRNDDATLFRMDDRNIQLNFNDRTKMVIFWHTKQMMTVNNIKETGSLIPLDDLAKRHGLEDQKRRFVIAKKMVAEMSAS</sequence>
<feature type="domain" description="POLO box" evidence="10">
    <location>
        <begin position="343"/>
        <end position="421"/>
    </location>
</feature>
<evidence type="ECO:0000313" key="11">
    <source>
        <dbReference type="EMBL" id="OHT01688.1"/>
    </source>
</evidence>
<comment type="similarity">
    <text evidence="8">Belongs to the protein kinase superfamily. Ser/Thr protein kinase family. CDC5/Polo subfamily.</text>
</comment>
<dbReference type="AlphaFoldDB" id="A0A1J4JTD7"/>
<proteinExistence type="inferred from homology"/>
<organism evidence="11 12">
    <name type="scientific">Tritrichomonas foetus</name>
    <dbReference type="NCBI Taxonomy" id="1144522"/>
    <lineage>
        <taxon>Eukaryota</taxon>
        <taxon>Metamonada</taxon>
        <taxon>Parabasalia</taxon>
        <taxon>Tritrichomonadida</taxon>
        <taxon>Tritrichomonadidae</taxon>
        <taxon>Tritrichomonas</taxon>
    </lineage>
</organism>
<accession>A0A1J4JTD7</accession>
<protein>
    <recommendedName>
        <fullName evidence="8">Serine/threonine-protein kinase PLK</fullName>
        <ecNumber evidence="8">2.7.11.21</ecNumber>
    </recommendedName>
    <alternativeName>
        <fullName evidence="8">Polo-like kinase</fullName>
    </alternativeName>
</protein>
<dbReference type="FunFam" id="3.30.1120.30:FF:000008">
    <property type="entry name" value="Serine/threonine-protein kinase PLK"/>
    <property type="match status" value="1"/>
</dbReference>
<keyword evidence="12" id="KW-1185">Reference proteome</keyword>
<dbReference type="SMART" id="SM00220">
    <property type="entry name" value="S_TKc"/>
    <property type="match status" value="1"/>
</dbReference>
<dbReference type="GO" id="GO:0005634">
    <property type="term" value="C:nucleus"/>
    <property type="evidence" value="ECO:0007669"/>
    <property type="project" value="TreeGrafter"/>
</dbReference>
<keyword evidence="6 7" id="KW-0067">ATP-binding</keyword>
<dbReference type="CDD" id="cd13118">
    <property type="entry name" value="POLO_box_1"/>
    <property type="match status" value="1"/>
</dbReference>
<evidence type="ECO:0000313" key="12">
    <source>
        <dbReference type="Proteomes" id="UP000179807"/>
    </source>
</evidence>
<keyword evidence="3" id="KW-0677">Repeat</keyword>
<dbReference type="Proteomes" id="UP000179807">
    <property type="component" value="Unassembled WGS sequence"/>
</dbReference>
<feature type="binding site" evidence="7">
    <location>
        <position position="53"/>
    </location>
    <ligand>
        <name>ATP</name>
        <dbReference type="ChEBI" id="CHEBI:30616"/>
    </ligand>
</feature>
<evidence type="ECO:0000256" key="4">
    <source>
        <dbReference type="ARBA" id="ARBA00022741"/>
    </source>
</evidence>
<dbReference type="FunFam" id="3.30.200.20:FF:000042">
    <property type="entry name" value="Aurora kinase A"/>
    <property type="match status" value="1"/>
</dbReference>
<dbReference type="Gene3D" id="3.30.1120.30">
    <property type="entry name" value="POLO box domain"/>
    <property type="match status" value="2"/>
</dbReference>
<evidence type="ECO:0000256" key="1">
    <source>
        <dbReference type="ARBA" id="ARBA00022527"/>
    </source>
</evidence>
<comment type="catalytic activity">
    <reaction evidence="8">
        <text>L-threonyl-[protein] + ATP = O-phospho-L-threonyl-[protein] + ADP + H(+)</text>
        <dbReference type="Rhea" id="RHEA:46608"/>
        <dbReference type="Rhea" id="RHEA-COMP:11060"/>
        <dbReference type="Rhea" id="RHEA-COMP:11605"/>
        <dbReference type="ChEBI" id="CHEBI:15378"/>
        <dbReference type="ChEBI" id="CHEBI:30013"/>
        <dbReference type="ChEBI" id="CHEBI:30616"/>
        <dbReference type="ChEBI" id="CHEBI:61977"/>
        <dbReference type="ChEBI" id="CHEBI:456216"/>
        <dbReference type="EC" id="2.7.11.21"/>
    </reaction>
</comment>
<dbReference type="PROSITE" id="PS50011">
    <property type="entry name" value="PROTEIN_KINASE_DOM"/>
    <property type="match status" value="1"/>
</dbReference>
<dbReference type="SUPFAM" id="SSF82615">
    <property type="entry name" value="Polo-box domain"/>
    <property type="match status" value="2"/>
</dbReference>
<dbReference type="InterPro" id="IPR033701">
    <property type="entry name" value="POLO_box_1"/>
</dbReference>
<dbReference type="InterPro" id="IPR000959">
    <property type="entry name" value="POLO_box_dom"/>
</dbReference>
<dbReference type="InterPro" id="IPR008271">
    <property type="entry name" value="Ser/Thr_kinase_AS"/>
</dbReference>
<dbReference type="PANTHER" id="PTHR24345:SF0">
    <property type="entry name" value="CELL CYCLE SERINE_THREONINE-PROTEIN KINASE CDC5_MSD2"/>
    <property type="match status" value="1"/>
</dbReference>
<dbReference type="GeneID" id="94842609"/>
<comment type="caution">
    <text evidence="11">The sequence shown here is derived from an EMBL/GenBank/DDBJ whole genome shotgun (WGS) entry which is preliminary data.</text>
</comment>
<evidence type="ECO:0000256" key="2">
    <source>
        <dbReference type="ARBA" id="ARBA00022679"/>
    </source>
</evidence>
<dbReference type="EC" id="2.7.11.21" evidence="8"/>
<evidence type="ECO:0000259" key="10">
    <source>
        <dbReference type="PROSITE" id="PS50078"/>
    </source>
</evidence>
<evidence type="ECO:0000259" key="9">
    <source>
        <dbReference type="PROSITE" id="PS50011"/>
    </source>
</evidence>
<evidence type="ECO:0000256" key="5">
    <source>
        <dbReference type="ARBA" id="ARBA00022777"/>
    </source>
</evidence>
<dbReference type="InterPro" id="IPR033695">
    <property type="entry name" value="POLO_box_2"/>
</dbReference>
<dbReference type="EMBL" id="MLAK01000899">
    <property type="protein sequence ID" value="OHT01688.1"/>
    <property type="molecule type" value="Genomic_DNA"/>
</dbReference>
<dbReference type="Gene3D" id="1.10.510.10">
    <property type="entry name" value="Transferase(Phosphotransferase) domain 1"/>
    <property type="match status" value="1"/>
</dbReference>
<dbReference type="PROSITE" id="PS50078">
    <property type="entry name" value="POLO_BOX"/>
    <property type="match status" value="1"/>
</dbReference>
<keyword evidence="2 8" id="KW-0808">Transferase</keyword>
<dbReference type="FunFam" id="1.10.510.10:FF:000673">
    <property type="entry name" value="CAMK family protein kinase"/>
    <property type="match status" value="1"/>
</dbReference>
<keyword evidence="5 8" id="KW-0418">Kinase</keyword>
<dbReference type="PANTHER" id="PTHR24345">
    <property type="entry name" value="SERINE/THREONINE-PROTEIN KINASE PLK"/>
    <property type="match status" value="1"/>
</dbReference>
<dbReference type="RefSeq" id="XP_068354824.1">
    <property type="nucleotide sequence ID" value="XM_068507905.1"/>
</dbReference>
<dbReference type="PROSITE" id="PS00108">
    <property type="entry name" value="PROTEIN_KINASE_ST"/>
    <property type="match status" value="1"/>
</dbReference>
<dbReference type="InterPro" id="IPR000719">
    <property type="entry name" value="Prot_kinase_dom"/>
</dbReference>
<keyword evidence="1 8" id="KW-0723">Serine/threonine-protein kinase</keyword>
<dbReference type="Pfam" id="PF00659">
    <property type="entry name" value="POLO_box"/>
    <property type="match status" value="2"/>
</dbReference>
<dbReference type="InterPro" id="IPR017441">
    <property type="entry name" value="Protein_kinase_ATP_BS"/>
</dbReference>
<dbReference type="InterPro" id="IPR036947">
    <property type="entry name" value="POLO_box_dom_sf"/>
</dbReference>
<dbReference type="PROSITE" id="PS00107">
    <property type="entry name" value="PROTEIN_KINASE_ATP"/>
    <property type="match status" value="1"/>
</dbReference>
<gene>
    <name evidence="11" type="ORF">TRFO_31383</name>
</gene>
<reference evidence="11" key="1">
    <citation type="submission" date="2016-10" db="EMBL/GenBank/DDBJ databases">
        <authorList>
            <person name="Benchimol M."/>
            <person name="Almeida L.G."/>
            <person name="Vasconcelos A.T."/>
            <person name="Perreira-Neves A."/>
            <person name="Rosa I.A."/>
            <person name="Tasca T."/>
            <person name="Bogo M.R."/>
            <person name="de Souza W."/>
        </authorList>
    </citation>
    <scope>NUCLEOTIDE SEQUENCE [LARGE SCALE GENOMIC DNA]</scope>
    <source>
        <strain evidence="11">K</strain>
    </source>
</reference>
<evidence type="ECO:0000256" key="6">
    <source>
        <dbReference type="ARBA" id="ARBA00022840"/>
    </source>
</evidence>
<keyword evidence="4 7" id="KW-0547">Nucleotide-binding</keyword>
<feature type="domain" description="Protein kinase" evidence="9">
    <location>
        <begin position="24"/>
        <end position="280"/>
    </location>
</feature>
<dbReference type="OrthoDB" id="408964at2759"/>
<dbReference type="GO" id="GO:0005524">
    <property type="term" value="F:ATP binding"/>
    <property type="evidence" value="ECO:0007669"/>
    <property type="project" value="UniProtKB-UniRule"/>
</dbReference>